<dbReference type="PANTHER" id="PTHR43519">
    <property type="entry name" value="ATP-DEPENDENT RNA HELICASE HRPB"/>
    <property type="match status" value="1"/>
</dbReference>
<keyword evidence="2" id="KW-0378">Hydrolase</keyword>
<dbReference type="SUPFAM" id="SSF63829">
    <property type="entry name" value="Calcium-dependent phosphotriesterase"/>
    <property type="match status" value="1"/>
</dbReference>
<dbReference type="SUPFAM" id="SSF52540">
    <property type="entry name" value="P-loop containing nucleoside triphosphate hydrolases"/>
    <property type="match status" value="1"/>
</dbReference>
<dbReference type="InterPro" id="IPR011042">
    <property type="entry name" value="6-blade_b-propeller_TolB-like"/>
</dbReference>
<organism evidence="7 8">
    <name type="scientific">Durusdinium trenchii</name>
    <dbReference type="NCBI Taxonomy" id="1381693"/>
    <lineage>
        <taxon>Eukaryota</taxon>
        <taxon>Sar</taxon>
        <taxon>Alveolata</taxon>
        <taxon>Dinophyceae</taxon>
        <taxon>Suessiales</taxon>
        <taxon>Symbiodiniaceae</taxon>
        <taxon>Durusdinium</taxon>
    </lineage>
</organism>
<comment type="caution">
    <text evidence="7">The sequence shown here is derived from an EMBL/GenBank/DDBJ whole genome shotgun (WGS) entry which is preliminary data.</text>
</comment>
<dbReference type="InterPro" id="IPR008979">
    <property type="entry name" value="Galactose-bd-like_sf"/>
</dbReference>
<dbReference type="Pfam" id="PF00271">
    <property type="entry name" value="Helicase_C"/>
    <property type="match status" value="1"/>
</dbReference>
<dbReference type="PROSITE" id="PS51194">
    <property type="entry name" value="HELICASE_CTER"/>
    <property type="match status" value="1"/>
</dbReference>
<evidence type="ECO:0000259" key="6">
    <source>
        <dbReference type="PROSITE" id="PS51194"/>
    </source>
</evidence>
<dbReference type="PANTHER" id="PTHR43519:SF1">
    <property type="entry name" value="ATP-DEPENDENT RNA HELICASE HRPB"/>
    <property type="match status" value="1"/>
</dbReference>
<dbReference type="Proteomes" id="UP001642464">
    <property type="component" value="Unassembled WGS sequence"/>
</dbReference>
<feature type="non-terminal residue" evidence="7">
    <location>
        <position position="1"/>
    </location>
</feature>
<accession>A0ABP0JPY6</accession>
<dbReference type="InterPro" id="IPR014001">
    <property type="entry name" value="Helicase_ATP-bd"/>
</dbReference>
<evidence type="ECO:0000256" key="1">
    <source>
        <dbReference type="ARBA" id="ARBA00022741"/>
    </source>
</evidence>
<dbReference type="InterPro" id="IPR048333">
    <property type="entry name" value="HA2_WH"/>
</dbReference>
<dbReference type="InterPro" id="IPR013689">
    <property type="entry name" value="RNA_helicase_ATP-dep_HrpB_C"/>
</dbReference>
<gene>
    <name evidence="7" type="ORF">SCF082_LOCUS13217</name>
</gene>
<sequence length="1442" mass="159415">NRFRWEDDEPKNVSHWSNVTVPVASDAEVEASDDATAWYRCVVRVPLEWKGRAVELHLPKVGPNVRAWWNGEPVAATGTSGQYTIPSASTNWEDANLLVVSLEGATLAATPLVLAGTEGLPLRGRWQHRVGRDEAWAAMPLPAKFGTTTDVVFMAGLPRFVATPLTKPHEFTGGIEGPACDADGNIYAVNFARKGTVGRVRPDGATELFVTLPEGSTGNGIRFNMAGHFFVADYTGHNVLEVDPQTREISVLAHEDEMNQPNDLAIAPDGTLYASDPNWGAGTGQIWRIDPDGTITRLASDMGTTNGIEVSPDGKTLYVNESVQRNVWAFTLTNDRTLKDKRLVRQFSDFGFDGMRCDVDGNLYITRHGKGTVVKLSPEGEILQEIDVLGSKPSNICFGGPDRLTAYVTEMEYGRLVQFRVDRPLLSVTPLPIDDVLPEILTALQDEGAFVLRAPTGAGKTTRVPPAILDAGLAGDGAIVMLEPRRLAARTAARRMARERGSAVGGEVGYQVRFDSKASRETRILVVTEGVLLRRLQEDPFLEGIAVLLFDEFHERNLYSDLALGMARRVRETVRPDLKIGVMSATLDPKPVADYLEKAAIVESLGRTFPVEIEYALPREKKSLPDLAAWGVERMLSRSEGDVLVFLPGVGEIRRADRALEGTARRENLEILTLYGDLPAEEQDRVLAPLDRTKVILSTNVAETSVTIEGVTTVVDTGMARVMRFEPEAGLDRLQLEPISQASADQRTGRAGRSQPGLCLRLWDAAAQRVRPSFETPEIQRVDLTGPVLQLKSWGEQEILAFPWFESPREEAVAQAEQLLAQLGAVDSSGEVTELGHAMARLPVHPRIARLLLAGQEFGHPRAAAWAAALLSERDPFFVSDRRPPMRRGKGTASPAHASRSDVLDRLLALDEIERSHVTDFPWGTVNRSAARFISRARDQLVRLVSNGAATNPGEEMDVETALLRALVLAFPDRVARRRDPRSDKAIMVGGKGVRLAPQSTVRDGELFLCVDVAARSGDALVRMASAVEAEWLPATARRQDVEVFFHPSQKQVVARRRDYYFDLILSEAPTALPEGDAPAKLLFEHAVRNWQQVFPAKDDDLTSYLERGRCLAEWAPELDLPPLDEEFVHGVLRQLCDQCRSFNELKQADWLAAVRNALTWDQQQRMEQLAPQRLQVPSGSQIRLTYEVGRPPVLAVRIQEIFGLRETPRVVTVDLESFWANTYPVVKKELARRYPKHPWFSIQAQAKGAEMRSRLRMAGRVVLVLALQWGAAVPVSSGADWITSPQLCRGTAYSETARRAMWQFDREQGVSLATPAHAPISTSRVPRLGADFVVKLRLRLSRGSRCQLRIGDVTCGLSDLESRTRFVAVAKEAMVGDCDIDSQDWTLLTIRRREGRLSAELNAQRPLNLGQQRSAIEEITLRSSRGEIAVSHFVVTGDLLR</sequence>
<dbReference type="Pfam" id="PF00270">
    <property type="entry name" value="DEAD"/>
    <property type="match status" value="1"/>
</dbReference>
<dbReference type="InterPro" id="IPR013658">
    <property type="entry name" value="SGL"/>
</dbReference>
<dbReference type="InterPro" id="IPR049614">
    <property type="entry name" value="HrpB_DEXH"/>
</dbReference>
<evidence type="ECO:0000256" key="2">
    <source>
        <dbReference type="ARBA" id="ARBA00022801"/>
    </source>
</evidence>
<dbReference type="SUPFAM" id="SSF49785">
    <property type="entry name" value="Galactose-binding domain-like"/>
    <property type="match status" value="1"/>
</dbReference>
<evidence type="ECO:0000313" key="7">
    <source>
        <dbReference type="EMBL" id="CAK9016500.1"/>
    </source>
</evidence>
<keyword evidence="8" id="KW-1185">Reference proteome</keyword>
<keyword evidence="1" id="KW-0547">Nucleotide-binding</keyword>
<dbReference type="InterPro" id="IPR005511">
    <property type="entry name" value="SMP-30"/>
</dbReference>
<dbReference type="CDD" id="cd18791">
    <property type="entry name" value="SF2_C_RHA"/>
    <property type="match status" value="1"/>
</dbReference>
<dbReference type="PROSITE" id="PS51192">
    <property type="entry name" value="HELICASE_ATP_BIND_1"/>
    <property type="match status" value="1"/>
</dbReference>
<dbReference type="GO" id="GO:0004386">
    <property type="term" value="F:helicase activity"/>
    <property type="evidence" value="ECO:0007669"/>
    <property type="project" value="UniProtKB-KW"/>
</dbReference>
<dbReference type="Pfam" id="PF04408">
    <property type="entry name" value="WHD_HA2"/>
    <property type="match status" value="1"/>
</dbReference>
<dbReference type="InterPro" id="IPR011545">
    <property type="entry name" value="DEAD/DEAH_box_helicase_dom"/>
</dbReference>
<name>A0ABP0JPY6_9DINO</name>
<proteinExistence type="predicted"/>
<dbReference type="InterPro" id="IPR027417">
    <property type="entry name" value="P-loop_NTPase"/>
</dbReference>
<evidence type="ECO:0000256" key="4">
    <source>
        <dbReference type="ARBA" id="ARBA00022840"/>
    </source>
</evidence>
<dbReference type="InterPro" id="IPR001650">
    <property type="entry name" value="Helicase_C-like"/>
</dbReference>
<dbReference type="Pfam" id="PF08482">
    <property type="entry name" value="HrpB_C"/>
    <property type="match status" value="1"/>
</dbReference>
<dbReference type="SMART" id="SM00487">
    <property type="entry name" value="DEXDc"/>
    <property type="match status" value="1"/>
</dbReference>
<feature type="domain" description="Helicase C-terminal" evidence="6">
    <location>
        <begin position="631"/>
        <end position="795"/>
    </location>
</feature>
<dbReference type="Pfam" id="PF08450">
    <property type="entry name" value="SGL"/>
    <property type="match status" value="1"/>
</dbReference>
<keyword evidence="3 7" id="KW-0347">Helicase</keyword>
<reference evidence="7 8" key="1">
    <citation type="submission" date="2024-02" db="EMBL/GenBank/DDBJ databases">
        <authorList>
            <person name="Chen Y."/>
            <person name="Shah S."/>
            <person name="Dougan E. K."/>
            <person name="Thang M."/>
            <person name="Chan C."/>
        </authorList>
    </citation>
    <scope>NUCLEOTIDE SEQUENCE [LARGE SCALE GENOMIC DNA]</scope>
</reference>
<dbReference type="SMART" id="SM00490">
    <property type="entry name" value="HELICc"/>
    <property type="match status" value="1"/>
</dbReference>
<dbReference type="InterPro" id="IPR010225">
    <property type="entry name" value="HrpB"/>
</dbReference>
<dbReference type="Gene3D" id="1.20.120.1080">
    <property type="match status" value="1"/>
</dbReference>
<dbReference type="NCBIfam" id="TIGR01970">
    <property type="entry name" value="DEAH_box_HrpB"/>
    <property type="match status" value="1"/>
</dbReference>
<dbReference type="Gene3D" id="2.120.10.30">
    <property type="entry name" value="TolB, C-terminal domain"/>
    <property type="match status" value="1"/>
</dbReference>
<dbReference type="CDD" id="cd17990">
    <property type="entry name" value="DEXHc_HrpB"/>
    <property type="match status" value="1"/>
</dbReference>
<dbReference type="Gene3D" id="2.60.120.260">
    <property type="entry name" value="Galactose-binding domain-like"/>
    <property type="match status" value="1"/>
</dbReference>
<dbReference type="InterPro" id="IPR007502">
    <property type="entry name" value="Helicase-assoc_dom"/>
</dbReference>
<evidence type="ECO:0000259" key="5">
    <source>
        <dbReference type="PROSITE" id="PS51192"/>
    </source>
</evidence>
<dbReference type="EMBL" id="CAXAMM010008134">
    <property type="protein sequence ID" value="CAK9016500.1"/>
    <property type="molecule type" value="Genomic_DNA"/>
</dbReference>
<dbReference type="Gene3D" id="3.40.50.300">
    <property type="entry name" value="P-loop containing nucleotide triphosphate hydrolases"/>
    <property type="match status" value="2"/>
</dbReference>
<evidence type="ECO:0000313" key="8">
    <source>
        <dbReference type="Proteomes" id="UP001642464"/>
    </source>
</evidence>
<protein>
    <submittedName>
        <fullName evidence="7">ATP-dependent RNA helicase HrpB</fullName>
    </submittedName>
</protein>
<evidence type="ECO:0000256" key="3">
    <source>
        <dbReference type="ARBA" id="ARBA00022806"/>
    </source>
</evidence>
<feature type="domain" description="Helicase ATP-binding" evidence="5">
    <location>
        <begin position="441"/>
        <end position="605"/>
    </location>
</feature>
<feature type="non-terminal residue" evidence="7">
    <location>
        <position position="1442"/>
    </location>
</feature>
<dbReference type="PRINTS" id="PR01790">
    <property type="entry name" value="SMP30FAMILY"/>
</dbReference>
<dbReference type="SMART" id="SM00847">
    <property type="entry name" value="HA2"/>
    <property type="match status" value="1"/>
</dbReference>
<keyword evidence="4" id="KW-0067">ATP-binding</keyword>